<keyword evidence="3" id="KW-1185">Reference proteome</keyword>
<comment type="caution">
    <text evidence="2">The sequence shown here is derived from an EMBL/GenBank/DDBJ whole genome shotgun (WGS) entry which is preliminary data.</text>
</comment>
<dbReference type="AlphaFoldDB" id="A0A1D1VHU2"/>
<name>A0A1D1VHU2_RAMVA</name>
<organism evidence="2 3">
    <name type="scientific">Ramazzottius varieornatus</name>
    <name type="common">Water bear</name>
    <name type="synonym">Tardigrade</name>
    <dbReference type="NCBI Taxonomy" id="947166"/>
    <lineage>
        <taxon>Eukaryota</taxon>
        <taxon>Metazoa</taxon>
        <taxon>Ecdysozoa</taxon>
        <taxon>Tardigrada</taxon>
        <taxon>Eutardigrada</taxon>
        <taxon>Parachela</taxon>
        <taxon>Hypsibioidea</taxon>
        <taxon>Ramazzottiidae</taxon>
        <taxon>Ramazzottius</taxon>
    </lineage>
</organism>
<proteinExistence type="predicted"/>
<evidence type="ECO:0000256" key="1">
    <source>
        <dbReference type="SAM" id="MobiDB-lite"/>
    </source>
</evidence>
<evidence type="ECO:0000313" key="2">
    <source>
        <dbReference type="EMBL" id="GAV00491.1"/>
    </source>
</evidence>
<evidence type="ECO:0000313" key="3">
    <source>
        <dbReference type="Proteomes" id="UP000186922"/>
    </source>
</evidence>
<protein>
    <submittedName>
        <fullName evidence="2">Uncharacterized protein</fullName>
    </submittedName>
</protein>
<dbReference type="Proteomes" id="UP000186922">
    <property type="component" value="Unassembled WGS sequence"/>
</dbReference>
<reference evidence="2 3" key="1">
    <citation type="journal article" date="2016" name="Nat. Commun.">
        <title>Extremotolerant tardigrade genome and improved radiotolerance of human cultured cells by tardigrade-unique protein.</title>
        <authorList>
            <person name="Hashimoto T."/>
            <person name="Horikawa D.D."/>
            <person name="Saito Y."/>
            <person name="Kuwahara H."/>
            <person name="Kozuka-Hata H."/>
            <person name="Shin-I T."/>
            <person name="Minakuchi Y."/>
            <person name="Ohishi K."/>
            <person name="Motoyama A."/>
            <person name="Aizu T."/>
            <person name="Enomoto A."/>
            <person name="Kondo K."/>
            <person name="Tanaka S."/>
            <person name="Hara Y."/>
            <person name="Koshikawa S."/>
            <person name="Sagara H."/>
            <person name="Miura T."/>
            <person name="Yokobori S."/>
            <person name="Miyagawa K."/>
            <person name="Suzuki Y."/>
            <person name="Kubo T."/>
            <person name="Oyama M."/>
            <person name="Kohara Y."/>
            <person name="Fujiyama A."/>
            <person name="Arakawa K."/>
            <person name="Katayama T."/>
            <person name="Toyoda A."/>
            <person name="Kunieda T."/>
        </authorList>
    </citation>
    <scope>NUCLEOTIDE SEQUENCE [LARGE SCALE GENOMIC DNA]</scope>
    <source>
        <strain evidence="2 3">YOKOZUNA-1</strain>
    </source>
</reference>
<dbReference type="EMBL" id="BDGG01000006">
    <property type="protein sequence ID" value="GAV00491.1"/>
    <property type="molecule type" value="Genomic_DNA"/>
</dbReference>
<feature type="region of interest" description="Disordered" evidence="1">
    <location>
        <begin position="1"/>
        <end position="24"/>
    </location>
</feature>
<gene>
    <name evidence="2" type="primary">RvY_11330-1</name>
    <name evidence="2" type="synonym">RvY_11330.1</name>
    <name evidence="2" type="ORF">RvY_11330</name>
</gene>
<accession>A0A1D1VHU2</accession>
<sequence>MACQKPAIKRQKTGVAPAAKEAEPELVGSTTLWKESPPAVIQGILAHNPNLQRVKYRSLQAVAAIDN</sequence>